<evidence type="ECO:0000256" key="1">
    <source>
        <dbReference type="ARBA" id="ARBA00004651"/>
    </source>
</evidence>
<evidence type="ECO:0000313" key="9">
    <source>
        <dbReference type="EMBL" id="SBV95182.1"/>
    </source>
</evidence>
<feature type="domain" description="Glycine transporter" evidence="8">
    <location>
        <begin position="6"/>
        <end position="80"/>
    </location>
</feature>
<evidence type="ECO:0000259" key="8">
    <source>
        <dbReference type="Pfam" id="PF03458"/>
    </source>
</evidence>
<protein>
    <recommendedName>
        <fullName evidence="8">Glycine transporter domain-containing protein</fullName>
    </recommendedName>
</protein>
<dbReference type="AlphaFoldDB" id="A0A212J6W1"/>
<keyword evidence="6 7" id="KW-0472">Membrane</keyword>
<keyword evidence="3" id="KW-1003">Cell membrane</keyword>
<accession>A0A212J6W1</accession>
<feature type="transmembrane region" description="Helical" evidence="7">
    <location>
        <begin position="6"/>
        <end position="24"/>
    </location>
</feature>
<feature type="transmembrane region" description="Helical" evidence="7">
    <location>
        <begin position="31"/>
        <end position="59"/>
    </location>
</feature>
<dbReference type="InterPro" id="IPR005115">
    <property type="entry name" value="Gly_transporter"/>
</dbReference>
<dbReference type="EMBL" id="FLUO01000001">
    <property type="protein sequence ID" value="SBV95182.1"/>
    <property type="molecule type" value="Genomic_DNA"/>
</dbReference>
<feature type="domain" description="Glycine transporter" evidence="8">
    <location>
        <begin position="92"/>
        <end position="164"/>
    </location>
</feature>
<name>A0A212J6W1_9PROT</name>
<comment type="similarity">
    <text evidence="2">Belongs to the UPF0126 family.</text>
</comment>
<organism evidence="9">
    <name type="scientific">uncultured Alphaproteobacteria bacterium</name>
    <dbReference type="NCBI Taxonomy" id="91750"/>
    <lineage>
        <taxon>Bacteria</taxon>
        <taxon>Pseudomonadati</taxon>
        <taxon>Pseudomonadota</taxon>
        <taxon>Alphaproteobacteria</taxon>
        <taxon>environmental samples</taxon>
    </lineage>
</organism>
<keyword evidence="4 7" id="KW-0812">Transmembrane</keyword>
<evidence type="ECO:0000256" key="3">
    <source>
        <dbReference type="ARBA" id="ARBA00022475"/>
    </source>
</evidence>
<sequence length="211" mass="22049">MTVLYAMDLFGTAVFAVSGGLMAARKRYDVFGFLVVAMAPAIGGGTVRDVALGALPVFWVADGNYLLATAAAALATFFFARFFVRYASALLVADAFGLALFAVVGAQKALATGAAPPIAVAMGAITAAGGGILRDVLCREEPLILRREIYATAAILGAALFVGMMEETGDRVAALVTGFLGALLLRLVAIRRNLSLPVYSENPPEDVDRRE</sequence>
<evidence type="ECO:0000256" key="4">
    <source>
        <dbReference type="ARBA" id="ARBA00022692"/>
    </source>
</evidence>
<feature type="transmembrane region" description="Helical" evidence="7">
    <location>
        <begin position="91"/>
        <end position="111"/>
    </location>
</feature>
<evidence type="ECO:0000256" key="2">
    <source>
        <dbReference type="ARBA" id="ARBA00008193"/>
    </source>
</evidence>
<reference evidence="9" key="1">
    <citation type="submission" date="2016-04" db="EMBL/GenBank/DDBJ databases">
        <authorList>
            <person name="Evans L.H."/>
            <person name="Alamgir A."/>
            <person name="Owens N."/>
            <person name="Weber N.D."/>
            <person name="Virtaneva K."/>
            <person name="Barbian K."/>
            <person name="Babar A."/>
            <person name="Rosenke K."/>
        </authorList>
    </citation>
    <scope>NUCLEOTIDE SEQUENCE</scope>
    <source>
        <strain evidence="9">86</strain>
    </source>
</reference>
<evidence type="ECO:0000256" key="6">
    <source>
        <dbReference type="ARBA" id="ARBA00023136"/>
    </source>
</evidence>
<evidence type="ECO:0000256" key="7">
    <source>
        <dbReference type="SAM" id="Phobius"/>
    </source>
</evidence>
<feature type="transmembrane region" description="Helical" evidence="7">
    <location>
        <begin position="149"/>
        <end position="165"/>
    </location>
</feature>
<keyword evidence="5 7" id="KW-1133">Transmembrane helix</keyword>
<feature type="transmembrane region" description="Helical" evidence="7">
    <location>
        <begin position="117"/>
        <end position="137"/>
    </location>
</feature>
<dbReference type="PANTHER" id="PTHR30506">
    <property type="entry name" value="INNER MEMBRANE PROTEIN"/>
    <property type="match status" value="1"/>
</dbReference>
<proteinExistence type="inferred from homology"/>
<dbReference type="GO" id="GO:0005886">
    <property type="term" value="C:plasma membrane"/>
    <property type="evidence" value="ECO:0007669"/>
    <property type="project" value="UniProtKB-SubCell"/>
</dbReference>
<gene>
    <name evidence="9" type="ORF">KL86APRO_10603</name>
</gene>
<feature type="transmembrane region" description="Helical" evidence="7">
    <location>
        <begin position="65"/>
        <end position="84"/>
    </location>
</feature>
<dbReference type="PANTHER" id="PTHR30506:SF3">
    <property type="entry name" value="UPF0126 INNER MEMBRANE PROTEIN YADS-RELATED"/>
    <property type="match status" value="1"/>
</dbReference>
<evidence type="ECO:0000256" key="5">
    <source>
        <dbReference type="ARBA" id="ARBA00022989"/>
    </source>
</evidence>
<feature type="transmembrane region" description="Helical" evidence="7">
    <location>
        <begin position="171"/>
        <end position="189"/>
    </location>
</feature>
<comment type="subcellular location">
    <subcellularLocation>
        <location evidence="1">Cell membrane</location>
        <topology evidence="1">Multi-pass membrane protein</topology>
    </subcellularLocation>
</comment>
<dbReference type="Pfam" id="PF03458">
    <property type="entry name" value="Gly_transporter"/>
    <property type="match status" value="2"/>
</dbReference>